<feature type="compositionally biased region" description="Basic and acidic residues" evidence="1">
    <location>
        <begin position="159"/>
        <end position="172"/>
    </location>
</feature>
<evidence type="ECO:0000313" key="3">
    <source>
        <dbReference type="RefSeq" id="XP_018009708.1"/>
    </source>
</evidence>
<proteinExistence type="predicted"/>
<organism evidence="2 3">
    <name type="scientific">Hyalella azteca</name>
    <name type="common">Amphipod</name>
    <dbReference type="NCBI Taxonomy" id="294128"/>
    <lineage>
        <taxon>Eukaryota</taxon>
        <taxon>Metazoa</taxon>
        <taxon>Ecdysozoa</taxon>
        <taxon>Arthropoda</taxon>
        <taxon>Crustacea</taxon>
        <taxon>Multicrustacea</taxon>
        <taxon>Malacostraca</taxon>
        <taxon>Eumalacostraca</taxon>
        <taxon>Peracarida</taxon>
        <taxon>Amphipoda</taxon>
        <taxon>Senticaudata</taxon>
        <taxon>Talitrida</taxon>
        <taxon>Talitroidea</taxon>
        <taxon>Hyalellidae</taxon>
        <taxon>Hyalella</taxon>
    </lineage>
</organism>
<gene>
    <name evidence="3" type="primary">LOC108667221</name>
</gene>
<feature type="compositionally biased region" description="Gly residues" evidence="1">
    <location>
        <begin position="97"/>
        <end position="116"/>
    </location>
</feature>
<feature type="region of interest" description="Disordered" evidence="1">
    <location>
        <begin position="62"/>
        <end position="120"/>
    </location>
</feature>
<dbReference type="InterPro" id="IPR011333">
    <property type="entry name" value="SKP1/BTB/POZ_sf"/>
</dbReference>
<sequence>MYDSIEISDLTTADVTPNVSDGSGVIVASAVKPVLRKPIDSTIASSDKQIDGSAVQPSAELSSIVSAGRQPHTDAKKVYDDIDVDQEVSGRRERGKGGQSDGGNGEGNGAGGGNGEVGKAERGYGRVISGEEDNVEGGNSKKCNLGVGKAETGNYDSGCGERNKAEEDRSEGNADCDGYVDSEKGVELLGNSCDPRAKRKRALQGHSIRRPGPTQNHLNLDPMVEVFPAAETGKLRGFFSPEEKDSVLASVLETKPTCCGSMSAFVTLVAEDDHEFIIFKEAARVSRVIERILDESVKFAEDEVQEIRFPQTPSHVLHVLALFMMYVIEIRRKNCMADPQVRALALPEFVWDDKHMFGVLQAAYFLEM</sequence>
<dbReference type="GeneID" id="108667221"/>
<dbReference type="AlphaFoldDB" id="A0A8B7N8Z9"/>
<dbReference type="KEGG" id="hazt:108667221"/>
<dbReference type="Proteomes" id="UP000694843">
    <property type="component" value="Unplaced"/>
</dbReference>
<keyword evidence="2" id="KW-1185">Reference proteome</keyword>
<dbReference type="Gene3D" id="3.30.710.10">
    <property type="entry name" value="Potassium Channel Kv1.1, Chain A"/>
    <property type="match status" value="1"/>
</dbReference>
<accession>A0A8B7N8Z9</accession>
<feature type="region of interest" description="Disordered" evidence="1">
    <location>
        <begin position="152"/>
        <end position="177"/>
    </location>
</feature>
<dbReference type="RefSeq" id="XP_018009708.1">
    <property type="nucleotide sequence ID" value="XM_018154219.2"/>
</dbReference>
<dbReference type="InterPro" id="IPR039948">
    <property type="entry name" value="ELC1"/>
</dbReference>
<dbReference type="OrthoDB" id="249087at2759"/>
<evidence type="ECO:0000313" key="2">
    <source>
        <dbReference type="Proteomes" id="UP000694843"/>
    </source>
</evidence>
<reference evidence="3" key="1">
    <citation type="submission" date="2025-08" db="UniProtKB">
        <authorList>
            <consortium name="RefSeq"/>
        </authorList>
    </citation>
    <scope>IDENTIFICATION</scope>
    <source>
        <tissue evidence="3">Whole organism</tissue>
    </source>
</reference>
<dbReference type="PANTHER" id="PTHR20648">
    <property type="entry name" value="ELONGIN-C"/>
    <property type="match status" value="1"/>
</dbReference>
<dbReference type="SUPFAM" id="SSF54695">
    <property type="entry name" value="POZ domain"/>
    <property type="match status" value="1"/>
</dbReference>
<evidence type="ECO:0000256" key="1">
    <source>
        <dbReference type="SAM" id="MobiDB-lite"/>
    </source>
</evidence>
<protein>
    <submittedName>
        <fullName evidence="3">Uncharacterized protein LOC108667221</fullName>
    </submittedName>
</protein>
<name>A0A8B7N8Z9_HYAAZ</name>
<feature type="compositionally biased region" description="Basic and acidic residues" evidence="1">
    <location>
        <begin position="71"/>
        <end position="80"/>
    </location>
</feature>